<protein>
    <submittedName>
        <fullName evidence="1">Uncharacterized protein</fullName>
    </submittedName>
</protein>
<dbReference type="Proteomes" id="UP000466694">
    <property type="component" value="Unassembled WGS sequence"/>
</dbReference>
<gene>
    <name evidence="1" type="ORF">GHK48_14025</name>
</gene>
<organism evidence="1 2">
    <name type="scientific">Rhizobium fredii</name>
    <name type="common">Sinorhizobium fredii</name>
    <dbReference type="NCBI Taxonomy" id="380"/>
    <lineage>
        <taxon>Bacteria</taxon>
        <taxon>Pseudomonadati</taxon>
        <taxon>Pseudomonadota</taxon>
        <taxon>Alphaproteobacteria</taxon>
        <taxon>Hyphomicrobiales</taxon>
        <taxon>Rhizobiaceae</taxon>
        <taxon>Sinorhizobium/Ensifer group</taxon>
        <taxon>Sinorhizobium</taxon>
    </lineage>
</organism>
<accession>A0A844ABA9</accession>
<comment type="caution">
    <text evidence="1">The sequence shown here is derived from an EMBL/GenBank/DDBJ whole genome shotgun (WGS) entry which is preliminary data.</text>
</comment>
<reference evidence="1 2" key="1">
    <citation type="journal article" date="2013" name="Genome Biol.">
        <title>Comparative genomics of the core and accessory genomes of 48 Sinorhizobium strains comprising five genospecies.</title>
        <authorList>
            <person name="Sugawara M."/>
            <person name="Epstein B."/>
            <person name="Badgley B.D."/>
            <person name="Unno T."/>
            <person name="Xu L."/>
            <person name="Reese J."/>
            <person name="Gyaneshwar P."/>
            <person name="Denny R."/>
            <person name="Mudge J."/>
            <person name="Bharti A.K."/>
            <person name="Farmer A.D."/>
            <person name="May G.D."/>
            <person name="Woodward J.E."/>
            <person name="Medigue C."/>
            <person name="Vallenet D."/>
            <person name="Lajus A."/>
            <person name="Rouy Z."/>
            <person name="Martinez-Vaz B."/>
            <person name="Tiffin P."/>
            <person name="Young N.D."/>
            <person name="Sadowsky M.J."/>
        </authorList>
    </citation>
    <scope>NUCLEOTIDE SEQUENCE [LARGE SCALE GENOMIC DNA]</scope>
    <source>
        <strain evidence="1 2">USDA205</strain>
    </source>
</reference>
<evidence type="ECO:0000313" key="1">
    <source>
        <dbReference type="EMBL" id="MQX09358.1"/>
    </source>
</evidence>
<proteinExistence type="predicted"/>
<evidence type="ECO:0000313" key="2">
    <source>
        <dbReference type="Proteomes" id="UP000466694"/>
    </source>
</evidence>
<dbReference type="AlphaFoldDB" id="A0A844ABA9"/>
<sequence>MYLELSDADTRKVVAEVFYSGKADRMSFTAYEEDLPLEAVELLIERGKQLLSPTIEEVP</sequence>
<dbReference type="EMBL" id="WISZ01000112">
    <property type="protein sequence ID" value="MQX09358.1"/>
    <property type="molecule type" value="Genomic_DNA"/>
</dbReference>
<name>A0A844ABA9_RHIFR</name>